<dbReference type="GO" id="GO:0030018">
    <property type="term" value="C:Z disc"/>
    <property type="evidence" value="ECO:0007669"/>
    <property type="project" value="TreeGrafter"/>
</dbReference>
<feature type="compositionally biased region" description="Polar residues" evidence="1">
    <location>
        <begin position="1710"/>
        <end position="1722"/>
    </location>
</feature>
<feature type="compositionally biased region" description="Basic and acidic residues" evidence="1">
    <location>
        <begin position="1551"/>
        <end position="1572"/>
    </location>
</feature>
<feature type="compositionally biased region" description="Polar residues" evidence="1">
    <location>
        <begin position="645"/>
        <end position="659"/>
    </location>
</feature>
<feature type="compositionally biased region" description="Basic and acidic residues" evidence="1">
    <location>
        <begin position="260"/>
        <end position="269"/>
    </location>
</feature>
<accession>A0AAD5FAQ1</accession>
<feature type="compositionally biased region" description="Basic and acidic residues" evidence="1">
    <location>
        <begin position="581"/>
        <end position="602"/>
    </location>
</feature>
<feature type="region of interest" description="Disordered" evidence="1">
    <location>
        <begin position="1420"/>
        <end position="1463"/>
    </location>
</feature>
<evidence type="ECO:0000259" key="2">
    <source>
        <dbReference type="Pfam" id="PF15232"/>
    </source>
</evidence>
<protein>
    <recommendedName>
        <fullName evidence="2">DUF4585 domain-containing protein</fullName>
    </recommendedName>
</protein>
<feature type="region of interest" description="Disordered" evidence="1">
    <location>
        <begin position="1668"/>
        <end position="1722"/>
    </location>
</feature>
<feature type="region of interest" description="Disordered" evidence="1">
    <location>
        <begin position="831"/>
        <end position="868"/>
    </location>
</feature>
<feature type="compositionally biased region" description="Basic and acidic residues" evidence="1">
    <location>
        <begin position="843"/>
        <end position="858"/>
    </location>
</feature>
<dbReference type="Pfam" id="PF15232">
    <property type="entry name" value="DUF4585"/>
    <property type="match status" value="1"/>
</dbReference>
<feature type="region of interest" description="Disordered" evidence="1">
    <location>
        <begin position="1498"/>
        <end position="1650"/>
    </location>
</feature>
<feature type="region of interest" description="Disordered" evidence="1">
    <location>
        <begin position="486"/>
        <end position="514"/>
    </location>
</feature>
<dbReference type="PANTHER" id="PTHR33775">
    <property type="entry name" value="CARDIAC-ENRICHED FHL2-INTERACTING PROTEIN-RELATED"/>
    <property type="match status" value="1"/>
</dbReference>
<name>A0AAD5FAQ1_SILAS</name>
<feature type="region of interest" description="Disordered" evidence="1">
    <location>
        <begin position="991"/>
        <end position="1021"/>
    </location>
</feature>
<proteinExistence type="predicted"/>
<evidence type="ECO:0000313" key="3">
    <source>
        <dbReference type="EMBL" id="KAI5609715.1"/>
    </source>
</evidence>
<feature type="region of interest" description="Disordered" evidence="1">
    <location>
        <begin position="240"/>
        <end position="284"/>
    </location>
</feature>
<feature type="compositionally biased region" description="Basic and acidic residues" evidence="1">
    <location>
        <begin position="713"/>
        <end position="755"/>
    </location>
</feature>
<dbReference type="Proteomes" id="UP001205998">
    <property type="component" value="Unassembled WGS sequence"/>
</dbReference>
<feature type="compositionally biased region" description="Basic and acidic residues" evidence="1">
    <location>
        <begin position="1580"/>
        <end position="1599"/>
    </location>
</feature>
<feature type="compositionally biased region" description="Basic and acidic residues" evidence="1">
    <location>
        <begin position="1692"/>
        <end position="1708"/>
    </location>
</feature>
<feature type="compositionally biased region" description="Polar residues" evidence="1">
    <location>
        <begin position="756"/>
        <end position="770"/>
    </location>
</feature>
<dbReference type="InterPro" id="IPR052303">
    <property type="entry name" value="CEFIP"/>
</dbReference>
<feature type="region of interest" description="Disordered" evidence="1">
    <location>
        <begin position="1375"/>
        <end position="1394"/>
    </location>
</feature>
<feature type="domain" description="DUF4585" evidence="2">
    <location>
        <begin position="1749"/>
        <end position="1821"/>
    </location>
</feature>
<feature type="compositionally biased region" description="Polar residues" evidence="1">
    <location>
        <begin position="1515"/>
        <end position="1525"/>
    </location>
</feature>
<keyword evidence="4" id="KW-1185">Reference proteome</keyword>
<feature type="compositionally biased region" description="Polar residues" evidence="1">
    <location>
        <begin position="1633"/>
        <end position="1650"/>
    </location>
</feature>
<feature type="compositionally biased region" description="Polar residues" evidence="1">
    <location>
        <begin position="1377"/>
        <end position="1387"/>
    </location>
</feature>
<feature type="compositionally biased region" description="Polar residues" evidence="1">
    <location>
        <begin position="1600"/>
        <end position="1619"/>
    </location>
</feature>
<feature type="compositionally biased region" description="Basic and acidic residues" evidence="1">
    <location>
        <begin position="1668"/>
        <end position="1683"/>
    </location>
</feature>
<reference evidence="3" key="1">
    <citation type="submission" date="2018-07" db="EMBL/GenBank/DDBJ databases">
        <title>Comparative genomics of catfishes provides insights into carnivory and benthic adaptation.</title>
        <authorList>
            <person name="Zhang Y."/>
            <person name="Wang D."/>
            <person name="Peng Z."/>
            <person name="Zheng S."/>
            <person name="Shao F."/>
            <person name="Tao W."/>
        </authorList>
    </citation>
    <scope>NUCLEOTIDE SEQUENCE</scope>
    <source>
        <strain evidence="3">Chongqing</strain>
    </source>
</reference>
<comment type="caution">
    <text evidence="3">The sequence shown here is derived from an EMBL/GenBank/DDBJ whole genome shotgun (WGS) entry which is preliminary data.</text>
</comment>
<dbReference type="EMBL" id="MU575040">
    <property type="protein sequence ID" value="KAI5609715.1"/>
    <property type="molecule type" value="Genomic_DNA"/>
</dbReference>
<evidence type="ECO:0000256" key="1">
    <source>
        <dbReference type="SAM" id="MobiDB-lite"/>
    </source>
</evidence>
<dbReference type="InterPro" id="IPR027838">
    <property type="entry name" value="DUF4585"/>
</dbReference>
<feature type="region of interest" description="Disordered" evidence="1">
    <location>
        <begin position="581"/>
        <end position="627"/>
    </location>
</feature>
<evidence type="ECO:0000313" key="4">
    <source>
        <dbReference type="Proteomes" id="UP001205998"/>
    </source>
</evidence>
<feature type="compositionally biased region" description="Low complexity" evidence="1">
    <location>
        <begin position="1420"/>
        <end position="1444"/>
    </location>
</feature>
<feature type="region of interest" description="Disordered" evidence="1">
    <location>
        <begin position="639"/>
        <end position="668"/>
    </location>
</feature>
<feature type="region of interest" description="Disordered" evidence="1">
    <location>
        <begin position="703"/>
        <end position="770"/>
    </location>
</feature>
<feature type="region of interest" description="Disordered" evidence="1">
    <location>
        <begin position="69"/>
        <end position="98"/>
    </location>
</feature>
<gene>
    <name evidence="3" type="ORF">C0J50_5695</name>
</gene>
<dbReference type="GO" id="GO:0070886">
    <property type="term" value="P:positive regulation of calcineurin-NFAT signaling cascade"/>
    <property type="evidence" value="ECO:0007669"/>
    <property type="project" value="TreeGrafter"/>
</dbReference>
<organism evidence="3 4">
    <name type="scientific">Silurus asotus</name>
    <name type="common">Amur catfish</name>
    <name type="synonym">Parasilurus asotus</name>
    <dbReference type="NCBI Taxonomy" id="30991"/>
    <lineage>
        <taxon>Eukaryota</taxon>
        <taxon>Metazoa</taxon>
        <taxon>Chordata</taxon>
        <taxon>Craniata</taxon>
        <taxon>Vertebrata</taxon>
        <taxon>Euteleostomi</taxon>
        <taxon>Actinopterygii</taxon>
        <taxon>Neopterygii</taxon>
        <taxon>Teleostei</taxon>
        <taxon>Ostariophysi</taxon>
        <taxon>Siluriformes</taxon>
        <taxon>Siluridae</taxon>
        <taxon>Silurus</taxon>
    </lineage>
</organism>
<feature type="compositionally biased region" description="Basic and acidic residues" evidence="1">
    <location>
        <begin position="69"/>
        <end position="80"/>
    </location>
</feature>
<dbReference type="PANTHER" id="PTHR33775:SF2">
    <property type="entry name" value="CARDIAC-ENRICHED FHL2-INTERACTING PROTEIN"/>
    <property type="match status" value="1"/>
</dbReference>
<sequence>MSCLEKQYASHKAGVRHPFNLDSFMDETDREVMNLTDRAFKSLCIGDEAIYNDSELVPSLVDCHKPLVEEKPKKPRENSSVKKHGAHRPNGVYNTPWQTNKNTSKVSSLFAALTSKKSNDMKMTNGDSWDKSALLSIQTELSEFSSDYQNHLLNKDFCQNKSHHIQDVHKSSGKSKYQHSKSTKLRKLNSKNFFLHSEFSPFQSWRDLNRFGLENMGLFRCSSPAGLYDSPLYTELDNSNILPVPKANKRETSQSTSPREPGHKSKLDLLQKTAPPVPEKPSELKLPQMPNVQIETLQPQVLLTSSGSFQRCQSEGDLYAPWRKNRSRAKGTVQPLISSPDCERANPVDECAIQKKKELKTVKEPTCLNSTPFNILQLLTPIIPSRQGTGTSDILQAVHSPAVLDIPGLHETEIRPSPDIKREGYKSKASGLLFNLKDNRKRVKATYSPPKFKGLDAADQNKLSPLIEQEMPKDFLQSPEIADAKTASAVRNTDRCPMSPKTADTQSSQSSSHIKSALPDDFLGLSLLHAGSPVVSLKAKKNPVAKATYPSLYLYRKCSPVELNTKMVPVDVAGTQSIVKKSAEKELSKEKFPERDNKELQRKHNSTKQEISNVNREHLNNAETANKVPATLKEKYLQPKKHNAQQDAPTHPGSRNQEPFYTGETCKAEKRPIRNNECQSKEINAKHLFSARQNNYIKNERYSNVEEDEEHNEDNKERECWQEKVNSGRDEHVDVQKDKGKVQENTDDPHNKESFTNDAFPQNNSNMLSGTCTEQRVSKNAFSMKGNTSAKIALFTLKEQPSNAGSGAKKKNIVKDKYELATVALEKRIAEREQKQQQSGRQSRQDFHVNKGRNRDSILESGQTESTECVIPDRRGQMAVCDFMPPSQTVQSISDIHTSPCHVLEVISAEPYMQEGAAKHSPSRLIYTDRDRSDRHGQESVTKNIKSMSNELKETLSMPKYVSLDQEGSVVQDCFDNELILVEDESSLQKKNSFYKPEAPPRRERANSQSEGRLINERMDDLGNLERSKKEFLSTEVQKSNLAKDKGPVKGHVSLLKDKLNRKHVLPSLNLQECLSQEEGLMDFPGTDFLNQKANSPKGITGCPEVEGILAQCYISREVDFDDLPENDSKLAMGNIEHLTGEISDEPDIKIIQGVTLNEGDIKYINKTENYSVSEVLIENASQVNSKCHDESSVKEKLANHFPKSEDKSEKTSPLNANLNYHPDNASTEIKTLYDFLNQAEPLSSFDVKEQCNHISAENSENCCLQRTEKSPCLTKGEERKGENLDTRYSCSSNNHETKLQHSDLAVAPLKDVEKGEWVRCLIDSAHNLTPTCRSNASSPTAGKLALFKVKDNTFSASPVTKTVRPVLHKTVAGVSQPWSPRESLSGSEKGEEDPEFFKDAMDMQSPMLPLALLRIPQPSQSSVQVVPPSQSQSQTQSQSQSTTDQEKKGLKTKNSPAMPEAEEWQLVTSSFSEGIENCEMNAEDTVEEFAFTAFNTAPTESIVESKAPSERSESVCSGTENQVQGKPPAVPPKTEKALRRAMKLTTKRIQKAEAKSKSERGRSSEKGYSQKRERRHHSSDKVLAERSYQREHSTDRGSSDQSTDENSSGTSLPKTQASEGHGTVKKKDTERQLQQTRYSSLTNTDNGDANSSLFEIQKELKHKDQNVNVDSERLGRNSEKYLPHKLYRRAHSLDRFPSDKHEHRDGPASKTSTETIKKPSNAQTALLRQSSLEQTYGSPANNIVAQSFPMTQRKLLQDLNSGQYFVVDMPVQVKTKTFFDPETGRYVQLPVQSLEGTIPRAQSVEVVNAAPLMLYHGFVPMPVSSLP</sequence>
<feature type="compositionally biased region" description="Basic residues" evidence="1">
    <location>
        <begin position="1540"/>
        <end position="1550"/>
    </location>
</feature>